<dbReference type="InterPro" id="IPR050814">
    <property type="entry name" value="Myo-inositol_Transporter"/>
</dbReference>
<accession>A0A8S1MMQ2</accession>
<reference evidence="8" key="1">
    <citation type="submission" date="2021-01" db="EMBL/GenBank/DDBJ databases">
        <authorList>
            <consortium name="Genoscope - CEA"/>
            <person name="William W."/>
        </authorList>
    </citation>
    <scope>NUCLEOTIDE SEQUENCE</scope>
</reference>
<feature type="transmembrane region" description="Helical" evidence="6">
    <location>
        <begin position="386"/>
        <end position="405"/>
    </location>
</feature>
<feature type="transmembrane region" description="Helical" evidence="6">
    <location>
        <begin position="333"/>
        <end position="350"/>
    </location>
</feature>
<dbReference type="GO" id="GO:0022857">
    <property type="term" value="F:transmembrane transporter activity"/>
    <property type="evidence" value="ECO:0007669"/>
    <property type="project" value="InterPro"/>
</dbReference>
<evidence type="ECO:0000313" key="9">
    <source>
        <dbReference type="Proteomes" id="UP000692954"/>
    </source>
</evidence>
<keyword evidence="9" id="KW-1185">Reference proteome</keyword>
<feature type="transmembrane region" description="Helical" evidence="6">
    <location>
        <begin position="142"/>
        <end position="163"/>
    </location>
</feature>
<dbReference type="FunFam" id="1.20.1250.20:FF:000818">
    <property type="entry name" value="Uncharacterized protein"/>
    <property type="match status" value="1"/>
</dbReference>
<dbReference type="OrthoDB" id="6612291at2759"/>
<evidence type="ECO:0000256" key="3">
    <source>
        <dbReference type="ARBA" id="ARBA00022692"/>
    </source>
</evidence>
<feature type="transmembrane region" description="Helical" evidence="6">
    <location>
        <begin position="209"/>
        <end position="232"/>
    </location>
</feature>
<feature type="transmembrane region" description="Helical" evidence="6">
    <location>
        <begin position="362"/>
        <end position="380"/>
    </location>
</feature>
<dbReference type="PROSITE" id="PS50850">
    <property type="entry name" value="MFS"/>
    <property type="match status" value="1"/>
</dbReference>
<feature type="transmembrane region" description="Helical" evidence="6">
    <location>
        <begin position="425"/>
        <end position="446"/>
    </location>
</feature>
<keyword evidence="4 6" id="KW-1133">Transmembrane helix</keyword>
<dbReference type="AlphaFoldDB" id="A0A8S1MMQ2"/>
<comment type="caution">
    <text evidence="8">The sequence shown here is derived from an EMBL/GenBank/DDBJ whole genome shotgun (WGS) entry which is preliminary data.</text>
</comment>
<feature type="transmembrane region" description="Helical" evidence="6">
    <location>
        <begin position="175"/>
        <end position="197"/>
    </location>
</feature>
<evidence type="ECO:0000259" key="7">
    <source>
        <dbReference type="PROSITE" id="PS50850"/>
    </source>
</evidence>
<keyword evidence="2" id="KW-0813">Transport</keyword>
<evidence type="ECO:0000256" key="5">
    <source>
        <dbReference type="ARBA" id="ARBA00023136"/>
    </source>
</evidence>
<organism evidence="8 9">
    <name type="scientific">Paramecium sonneborni</name>
    <dbReference type="NCBI Taxonomy" id="65129"/>
    <lineage>
        <taxon>Eukaryota</taxon>
        <taxon>Sar</taxon>
        <taxon>Alveolata</taxon>
        <taxon>Ciliophora</taxon>
        <taxon>Intramacronucleata</taxon>
        <taxon>Oligohymenophorea</taxon>
        <taxon>Peniculida</taxon>
        <taxon>Parameciidae</taxon>
        <taxon>Paramecium</taxon>
    </lineage>
</organism>
<dbReference type="GO" id="GO:0016020">
    <property type="term" value="C:membrane"/>
    <property type="evidence" value="ECO:0007669"/>
    <property type="project" value="UniProtKB-SubCell"/>
</dbReference>
<dbReference type="PANTHER" id="PTHR48020:SF12">
    <property type="entry name" value="PROTON MYO-INOSITOL COTRANSPORTER"/>
    <property type="match status" value="1"/>
</dbReference>
<feature type="transmembrane region" description="Helical" evidence="6">
    <location>
        <begin position="294"/>
        <end position="313"/>
    </location>
</feature>
<comment type="subcellular location">
    <subcellularLocation>
        <location evidence="1">Membrane</location>
        <topology evidence="1">Multi-pass membrane protein</topology>
    </subcellularLocation>
</comment>
<dbReference type="Pfam" id="PF00083">
    <property type="entry name" value="Sugar_tr"/>
    <property type="match status" value="1"/>
</dbReference>
<dbReference type="EMBL" id="CAJJDN010000037">
    <property type="protein sequence ID" value="CAD8078483.1"/>
    <property type="molecule type" value="Genomic_DNA"/>
</dbReference>
<dbReference type="InterPro" id="IPR020846">
    <property type="entry name" value="MFS_dom"/>
</dbReference>
<dbReference type="Proteomes" id="UP000692954">
    <property type="component" value="Unassembled WGS sequence"/>
</dbReference>
<feature type="transmembrane region" description="Helical" evidence="6">
    <location>
        <begin position="452"/>
        <end position="473"/>
    </location>
</feature>
<evidence type="ECO:0000256" key="6">
    <source>
        <dbReference type="SAM" id="Phobius"/>
    </source>
</evidence>
<evidence type="ECO:0000256" key="2">
    <source>
        <dbReference type="ARBA" id="ARBA00022448"/>
    </source>
</evidence>
<name>A0A8S1MMQ2_9CILI</name>
<protein>
    <recommendedName>
        <fullName evidence="7">Major facilitator superfamily (MFS) profile domain-containing protein</fullName>
    </recommendedName>
</protein>
<gene>
    <name evidence="8" type="ORF">PSON_ATCC_30995.1.T0370331</name>
</gene>
<dbReference type="PANTHER" id="PTHR48020">
    <property type="entry name" value="PROTON MYO-INOSITOL COTRANSPORTER"/>
    <property type="match status" value="1"/>
</dbReference>
<feature type="domain" description="Major facilitator superfamily (MFS) profile" evidence="7">
    <location>
        <begin position="50"/>
        <end position="477"/>
    </location>
</feature>
<evidence type="ECO:0000256" key="4">
    <source>
        <dbReference type="ARBA" id="ARBA00022989"/>
    </source>
</evidence>
<keyword evidence="5 6" id="KW-0472">Membrane</keyword>
<dbReference type="InterPro" id="IPR005828">
    <property type="entry name" value="MFS_sugar_transport-like"/>
</dbReference>
<sequence>MQVFPSQLKENENLNTESNQINQLSTSIGLQQQQEESEDEIKSVFHLSVVMVAIQSGNFSLGYSLAYLSLSFTPLFQQITLQGSEIEEQGLFSAVLSIGQIFGAVISQPLIKYTTRNQSLLISDIFGILSILQIIPNREIILAFRFCFGVCLGISTIIMPLYLKELCPQKYYEPFSVMAGFLVGGGYLFITILGLGYMNDQLNDSQSNYWKILFGFPSLLHFCRSFILTFIYKMDSPICLIKRNKDQQALQILRVIYQHQFIDQIFLEYKQGVLKNLQSRESILSIFTKKHRTTVFIGCVLVFVYTWSGLFALFSYSSQIFSEMSQNDNKLNAIFNLIIGIVQFAPAFISKQVYSRWGRRQLLLFGLIVLILCQILIIGLSYSSTFSIVIISFIVICLFSFQYVLTLEPITWSMIPEINSTEGTYFCFVTLYAWQLLVLYIFPFMLNSFAMSGSFIIFLILTFLSTTFFYFFVKETKGLTHKEVDKLYGKD</sequence>
<evidence type="ECO:0000256" key="1">
    <source>
        <dbReference type="ARBA" id="ARBA00004141"/>
    </source>
</evidence>
<proteinExistence type="predicted"/>
<keyword evidence="3 6" id="KW-0812">Transmembrane</keyword>
<evidence type="ECO:0000313" key="8">
    <source>
        <dbReference type="EMBL" id="CAD8078483.1"/>
    </source>
</evidence>